<keyword evidence="5 6" id="KW-0472">Membrane</keyword>
<dbReference type="FunFam" id="3.30.70.270:FF:000001">
    <property type="entry name" value="Diguanylate cyclase domain protein"/>
    <property type="match status" value="1"/>
</dbReference>
<dbReference type="PANTHER" id="PTHR44757:SF2">
    <property type="entry name" value="BIOFILM ARCHITECTURE MAINTENANCE PROTEIN MBAA"/>
    <property type="match status" value="1"/>
</dbReference>
<comment type="subcellular location">
    <subcellularLocation>
        <location evidence="1">Cell membrane</location>
        <topology evidence="1">Multi-pass membrane protein</topology>
    </subcellularLocation>
</comment>
<gene>
    <name evidence="10" type="ORF">Tchar_01953</name>
</gene>
<dbReference type="SUPFAM" id="SSF55073">
    <property type="entry name" value="Nucleotide cyclase"/>
    <property type="match status" value="1"/>
</dbReference>
<dbReference type="PROSITE" id="PS50887">
    <property type="entry name" value="GGDEF"/>
    <property type="match status" value="1"/>
</dbReference>
<dbReference type="GO" id="GO:0005886">
    <property type="term" value="C:plasma membrane"/>
    <property type="evidence" value="ECO:0007669"/>
    <property type="project" value="UniProtKB-SubCell"/>
</dbReference>
<keyword evidence="2" id="KW-1003">Cell membrane</keyword>
<accession>A0A554XAL7</accession>
<evidence type="ECO:0000313" key="10">
    <source>
        <dbReference type="EMBL" id="TSE32880.1"/>
    </source>
</evidence>
<feature type="transmembrane region" description="Helical" evidence="6">
    <location>
        <begin position="176"/>
        <end position="195"/>
    </location>
</feature>
<reference evidence="10 11" key="1">
    <citation type="submission" date="2019-07" db="EMBL/GenBank/DDBJ databases">
        <title>Tepidimonas charontis SPSP-6 draft genome.</title>
        <authorList>
            <person name="Da Costa M.S."/>
            <person name="Froufe H.J.C."/>
            <person name="Egas C."/>
            <person name="Albuquerque L."/>
        </authorList>
    </citation>
    <scope>NUCLEOTIDE SEQUENCE [LARGE SCALE GENOMIC DNA]</scope>
    <source>
        <strain evidence="10 11">SPSP-6</strain>
    </source>
</reference>
<feature type="transmembrane region" description="Helical" evidence="6">
    <location>
        <begin position="51"/>
        <end position="68"/>
    </location>
</feature>
<evidence type="ECO:0000256" key="1">
    <source>
        <dbReference type="ARBA" id="ARBA00004651"/>
    </source>
</evidence>
<evidence type="ECO:0000256" key="6">
    <source>
        <dbReference type="SAM" id="Phobius"/>
    </source>
</evidence>
<dbReference type="CDD" id="cd01948">
    <property type="entry name" value="EAL"/>
    <property type="match status" value="1"/>
</dbReference>
<dbReference type="InterPro" id="IPR043128">
    <property type="entry name" value="Rev_trsase/Diguanyl_cyclase"/>
</dbReference>
<feature type="transmembrane region" description="Helical" evidence="6">
    <location>
        <begin position="21"/>
        <end position="45"/>
    </location>
</feature>
<dbReference type="AlphaFoldDB" id="A0A554XAL7"/>
<dbReference type="SMART" id="SM00052">
    <property type="entry name" value="EAL"/>
    <property type="match status" value="1"/>
</dbReference>
<feature type="domain" description="EAL" evidence="8">
    <location>
        <begin position="724"/>
        <end position="987"/>
    </location>
</feature>
<feature type="transmembrane region" description="Helical" evidence="6">
    <location>
        <begin position="75"/>
        <end position="93"/>
    </location>
</feature>
<proteinExistence type="predicted"/>
<evidence type="ECO:0000256" key="4">
    <source>
        <dbReference type="ARBA" id="ARBA00022989"/>
    </source>
</evidence>
<dbReference type="Proteomes" id="UP000318294">
    <property type="component" value="Unassembled WGS sequence"/>
</dbReference>
<organism evidence="10 11">
    <name type="scientific">Tepidimonas charontis</name>
    <dbReference type="NCBI Taxonomy" id="2267262"/>
    <lineage>
        <taxon>Bacteria</taxon>
        <taxon>Pseudomonadati</taxon>
        <taxon>Pseudomonadota</taxon>
        <taxon>Betaproteobacteria</taxon>
        <taxon>Burkholderiales</taxon>
        <taxon>Tepidimonas</taxon>
    </lineage>
</organism>
<dbReference type="GO" id="GO:0007165">
    <property type="term" value="P:signal transduction"/>
    <property type="evidence" value="ECO:0007669"/>
    <property type="project" value="UniProtKB-ARBA"/>
</dbReference>
<dbReference type="Pfam" id="PF05231">
    <property type="entry name" value="MASE1"/>
    <property type="match status" value="1"/>
</dbReference>
<keyword evidence="4 6" id="KW-1133">Transmembrane helix</keyword>
<evidence type="ECO:0000256" key="5">
    <source>
        <dbReference type="ARBA" id="ARBA00023136"/>
    </source>
</evidence>
<name>A0A554XAL7_9BURK</name>
<dbReference type="Gene3D" id="3.30.70.270">
    <property type="match status" value="1"/>
</dbReference>
<evidence type="ECO:0000259" key="8">
    <source>
        <dbReference type="PROSITE" id="PS50883"/>
    </source>
</evidence>
<evidence type="ECO:0000313" key="11">
    <source>
        <dbReference type="Proteomes" id="UP000318294"/>
    </source>
</evidence>
<dbReference type="InterPro" id="IPR029787">
    <property type="entry name" value="Nucleotide_cyclase"/>
</dbReference>
<feature type="transmembrane region" description="Helical" evidence="6">
    <location>
        <begin position="207"/>
        <end position="228"/>
    </location>
</feature>
<dbReference type="CDD" id="cd01949">
    <property type="entry name" value="GGDEF"/>
    <property type="match status" value="1"/>
</dbReference>
<dbReference type="InterPro" id="IPR000160">
    <property type="entry name" value="GGDEF_dom"/>
</dbReference>
<dbReference type="SMART" id="SM01079">
    <property type="entry name" value="CHASE"/>
    <property type="match status" value="1"/>
</dbReference>
<dbReference type="PROSITE" id="PS50883">
    <property type="entry name" value="EAL"/>
    <property type="match status" value="1"/>
</dbReference>
<dbReference type="InterPro" id="IPR042240">
    <property type="entry name" value="CHASE_sf"/>
</dbReference>
<dbReference type="Gene3D" id="3.20.20.450">
    <property type="entry name" value="EAL domain"/>
    <property type="match status" value="1"/>
</dbReference>
<evidence type="ECO:0000259" key="7">
    <source>
        <dbReference type="PROSITE" id="PS50839"/>
    </source>
</evidence>
<feature type="transmembrane region" description="Helical" evidence="6">
    <location>
        <begin position="139"/>
        <end position="164"/>
    </location>
</feature>
<sequence length="993" mass="107923">MLQFSHLATSTEMTAVAPVPLWRAALVVAATAVTYVATGALSVSLRSPQDFALIVFFPAGVAAAAALTQGRTACAGVFLGALVFNAVYHHMIGHPWWDVGVVLTAATATLMATATAWAVRRWVGYPNALDTPGPVARLLFGVLPLSSMLNSSLSVPVLVARGVIAVDAAADEWLGWWLGDALGTLLVVPLALLLLGEPRAAWRARRFGVGLPLLMGLVVVAATVRVAIDAQEQQMALRLDQISEQAARALQRRLDAQIDAVQALGQVMAREPRMSQPDFEQVTDVWLRRYPGTQNFTYNWRVPADERTQYECCEPGWPILGRDAQGQTFPALPAAQHIVITRLVPLDVNRSALGLDVLSYAPLRQTVERAIATGRPQATEPFRLVKETGEQRGVVVYHAVRAPRPPHDLLGVASSAFRMDDVSRTAWEGLPTDGLTLCVVDRHAPAGNARLTGPPGCDEPHSGTVPSGARTVWPLRFAQREWELRVWPQPAFWRAALPPSRLHALAVTGFVAVGLLGALLLVGAGQRQRIEALVRERTAELVRQQAELEHLAHHDPLTGLLNRTRWTQLVQGEAAQARDRGEMFAVILLDLDRFKRVNDGFGHERGDEVLRIIAQRLQQALRERDALARFGGDEFVALLRRVRGREGATLVARKFAAALDQPIEVQGQPLRLNASQGVVLFPDDGGSVEALLRHAHAAMYAAKEAGRNQWCFFDASMQAEAARRLALENALRAALDDPADGGLSLAYQPQLDASGTELRGLEALVRWYHPALGAIPPSEFIPLAEESGFIDRLGDWVLRTACAQLAAWRAGPLGARFAALTLAVNVSPIEFTRPGFVERVRAALALLGAETGPHGLELEVTEGLLLQTDDELIDTLNQLTALGVRLTLDDFGTGYSSLGYLKRLPITQLKIDRSFVAGVPNDPDDAAIVRATLSMAHDLGLSVVAEGVETAAQRDFLRRHECDAVQGWLYARALTPDDLLAWLREHQVPPTPG</sequence>
<dbReference type="GO" id="GO:0003824">
    <property type="term" value="F:catalytic activity"/>
    <property type="evidence" value="ECO:0007669"/>
    <property type="project" value="UniProtKB-ARBA"/>
</dbReference>
<protein>
    <submittedName>
        <fullName evidence="10">Putative signaling protein</fullName>
    </submittedName>
</protein>
<dbReference type="PANTHER" id="PTHR44757">
    <property type="entry name" value="DIGUANYLATE CYCLASE DGCP"/>
    <property type="match status" value="1"/>
</dbReference>
<dbReference type="InterPro" id="IPR006189">
    <property type="entry name" value="CHASE_dom"/>
</dbReference>
<dbReference type="PROSITE" id="PS50839">
    <property type="entry name" value="CHASE"/>
    <property type="match status" value="1"/>
</dbReference>
<evidence type="ECO:0000256" key="3">
    <source>
        <dbReference type="ARBA" id="ARBA00022692"/>
    </source>
</evidence>
<evidence type="ECO:0000256" key="2">
    <source>
        <dbReference type="ARBA" id="ARBA00022475"/>
    </source>
</evidence>
<feature type="domain" description="GGDEF" evidence="9">
    <location>
        <begin position="582"/>
        <end position="715"/>
    </location>
</feature>
<dbReference type="NCBIfam" id="TIGR00254">
    <property type="entry name" value="GGDEF"/>
    <property type="match status" value="1"/>
</dbReference>
<dbReference type="EMBL" id="VJON01000034">
    <property type="protein sequence ID" value="TSE32880.1"/>
    <property type="molecule type" value="Genomic_DNA"/>
</dbReference>
<dbReference type="InterPro" id="IPR052155">
    <property type="entry name" value="Biofilm_reg_signaling"/>
</dbReference>
<keyword evidence="3 6" id="KW-0812">Transmembrane</keyword>
<dbReference type="Pfam" id="PF03924">
    <property type="entry name" value="CHASE"/>
    <property type="match status" value="1"/>
</dbReference>
<dbReference type="SUPFAM" id="SSF141868">
    <property type="entry name" value="EAL domain-like"/>
    <property type="match status" value="1"/>
</dbReference>
<keyword evidence="11" id="KW-1185">Reference proteome</keyword>
<feature type="transmembrane region" description="Helical" evidence="6">
    <location>
        <begin position="99"/>
        <end position="119"/>
    </location>
</feature>
<dbReference type="InterPro" id="IPR007895">
    <property type="entry name" value="MASE1"/>
</dbReference>
<dbReference type="InterPro" id="IPR035919">
    <property type="entry name" value="EAL_sf"/>
</dbReference>
<dbReference type="Pfam" id="PF00563">
    <property type="entry name" value="EAL"/>
    <property type="match status" value="1"/>
</dbReference>
<comment type="caution">
    <text evidence="10">The sequence shown here is derived from an EMBL/GenBank/DDBJ whole genome shotgun (WGS) entry which is preliminary data.</text>
</comment>
<dbReference type="SMART" id="SM00267">
    <property type="entry name" value="GGDEF"/>
    <property type="match status" value="1"/>
</dbReference>
<evidence type="ECO:0000259" key="9">
    <source>
        <dbReference type="PROSITE" id="PS50887"/>
    </source>
</evidence>
<feature type="domain" description="CHASE" evidence="7">
    <location>
        <begin position="339"/>
        <end position="422"/>
    </location>
</feature>
<dbReference type="InterPro" id="IPR001633">
    <property type="entry name" value="EAL_dom"/>
</dbReference>
<dbReference type="Gene3D" id="3.30.450.350">
    <property type="entry name" value="CHASE domain"/>
    <property type="match status" value="1"/>
</dbReference>
<dbReference type="Pfam" id="PF00990">
    <property type="entry name" value="GGDEF"/>
    <property type="match status" value="1"/>
</dbReference>